<evidence type="ECO:0000313" key="2">
    <source>
        <dbReference type="Proteomes" id="UP000321570"/>
    </source>
</evidence>
<sequence length="64" mass="7441">MTLSTSNCRGFPMKLLMLPWNIPMAALKIFHRKSPSDNIFWHITYKTKPSWMGAQSFCVPGLRR</sequence>
<name>A0A564ZA10_HYMDI</name>
<organism evidence="1 2">
    <name type="scientific">Hymenolepis diminuta</name>
    <name type="common">Rat tapeworm</name>
    <dbReference type="NCBI Taxonomy" id="6216"/>
    <lineage>
        <taxon>Eukaryota</taxon>
        <taxon>Metazoa</taxon>
        <taxon>Spiralia</taxon>
        <taxon>Lophotrochozoa</taxon>
        <taxon>Platyhelminthes</taxon>
        <taxon>Cestoda</taxon>
        <taxon>Eucestoda</taxon>
        <taxon>Cyclophyllidea</taxon>
        <taxon>Hymenolepididae</taxon>
        <taxon>Hymenolepis</taxon>
    </lineage>
</organism>
<dbReference type="AlphaFoldDB" id="A0A564ZA10"/>
<accession>A0A564ZA10</accession>
<evidence type="ECO:0000313" key="1">
    <source>
        <dbReference type="EMBL" id="VUZ56189.1"/>
    </source>
</evidence>
<reference evidence="1 2" key="1">
    <citation type="submission" date="2019-07" db="EMBL/GenBank/DDBJ databases">
        <authorList>
            <person name="Jastrzebski P J."/>
            <person name="Paukszto L."/>
            <person name="Jastrzebski P J."/>
        </authorList>
    </citation>
    <scope>NUCLEOTIDE SEQUENCE [LARGE SCALE GENOMIC DNA]</scope>
    <source>
        <strain evidence="1 2">WMS-il1</strain>
    </source>
</reference>
<dbReference type="EMBL" id="CABIJS010000700">
    <property type="protein sequence ID" value="VUZ56189.1"/>
    <property type="molecule type" value="Genomic_DNA"/>
</dbReference>
<dbReference type="Proteomes" id="UP000321570">
    <property type="component" value="Unassembled WGS sequence"/>
</dbReference>
<protein>
    <submittedName>
        <fullName evidence="1">Uncharacterized protein</fullName>
    </submittedName>
</protein>
<proteinExistence type="predicted"/>
<keyword evidence="2" id="KW-1185">Reference proteome</keyword>
<gene>
    <name evidence="1" type="ORF">WMSIL1_LOCUS13899</name>
</gene>